<keyword evidence="3" id="KW-0862">Zinc</keyword>
<accession>A0ABD1CCB7</accession>
<dbReference type="EMBL" id="JBEHCU010013756">
    <property type="protein sequence ID" value="KAL1374009.1"/>
    <property type="molecule type" value="Genomic_DNA"/>
</dbReference>
<dbReference type="GO" id="GO:0008270">
    <property type="term" value="F:zinc ion binding"/>
    <property type="evidence" value="ECO:0007669"/>
    <property type="project" value="UniProtKB-KW"/>
</dbReference>
<evidence type="ECO:0000313" key="10">
    <source>
        <dbReference type="EMBL" id="KAL1398616.1"/>
    </source>
</evidence>
<name>A0ABD1CCB7_CULPP</name>
<evidence type="ECO:0000256" key="2">
    <source>
        <dbReference type="ARBA" id="ARBA00022771"/>
    </source>
</evidence>
<comment type="caution">
    <text evidence="8">The sequence shown here is derived from an EMBL/GenBank/DDBJ whole genome shotgun (WGS) entry which is preliminary data.</text>
</comment>
<evidence type="ECO:0000313" key="8">
    <source>
        <dbReference type="EMBL" id="KAL1374009.1"/>
    </source>
</evidence>
<sequence length="264" mass="30266">MPRKCAVIKCGAMERKTDTGFYKIPKGDLAREVLRRKLWISAVNLKVEHKEDFVCGQHFHSGKPAPPNDISNIDWVPSINLNPVDTSLDSSPDWASDKCDEEWLEEHTSQDAPQNVPDSEYLFYDDGPNEDTNNNNITNPSELDQTNISLIHDEQLDDVNPEDMHGEFDEAVPEDMNVDDQENEENISRENVLGLLRQIQQYKEELEKKDAEICSLKKTVEKQNKILECFRLFGRIRVSVVYSIAIEVQLGLIQHGLVNVRIYL</sequence>
<dbReference type="Proteomes" id="UP001562425">
    <property type="component" value="Unassembled WGS sequence"/>
</dbReference>
<dbReference type="GO" id="GO:0003677">
    <property type="term" value="F:DNA binding"/>
    <property type="evidence" value="ECO:0007669"/>
    <property type="project" value="UniProtKB-UniRule"/>
</dbReference>
<feature type="domain" description="THAP-type" evidence="7">
    <location>
        <begin position="1"/>
        <end position="80"/>
    </location>
</feature>
<evidence type="ECO:0000256" key="3">
    <source>
        <dbReference type="ARBA" id="ARBA00022833"/>
    </source>
</evidence>
<evidence type="ECO:0000259" key="7">
    <source>
        <dbReference type="PROSITE" id="PS50950"/>
    </source>
</evidence>
<dbReference type="PROSITE" id="PS50950">
    <property type="entry name" value="ZF_THAP"/>
    <property type="match status" value="1"/>
</dbReference>
<evidence type="ECO:0000256" key="5">
    <source>
        <dbReference type="PROSITE-ProRule" id="PRU00309"/>
    </source>
</evidence>
<organism evidence="8 11">
    <name type="scientific">Culex pipiens pipiens</name>
    <name type="common">Northern house mosquito</name>
    <dbReference type="NCBI Taxonomy" id="38569"/>
    <lineage>
        <taxon>Eukaryota</taxon>
        <taxon>Metazoa</taxon>
        <taxon>Ecdysozoa</taxon>
        <taxon>Arthropoda</taxon>
        <taxon>Hexapoda</taxon>
        <taxon>Insecta</taxon>
        <taxon>Pterygota</taxon>
        <taxon>Neoptera</taxon>
        <taxon>Endopterygota</taxon>
        <taxon>Diptera</taxon>
        <taxon>Nematocera</taxon>
        <taxon>Culicoidea</taxon>
        <taxon>Culicidae</taxon>
        <taxon>Culicinae</taxon>
        <taxon>Culicini</taxon>
        <taxon>Culex</taxon>
        <taxon>Culex</taxon>
    </lineage>
</organism>
<protein>
    <recommendedName>
        <fullName evidence="7">THAP-type domain-containing protein</fullName>
    </recommendedName>
</protein>
<keyword evidence="11" id="KW-1185">Reference proteome</keyword>
<dbReference type="EMBL" id="JBEHCU010005834">
    <property type="protein sequence ID" value="KAL1398616.1"/>
    <property type="molecule type" value="Genomic_DNA"/>
</dbReference>
<evidence type="ECO:0000313" key="9">
    <source>
        <dbReference type="EMBL" id="KAL1377032.1"/>
    </source>
</evidence>
<keyword evidence="1" id="KW-0479">Metal-binding</keyword>
<reference evidence="8 11" key="1">
    <citation type="submission" date="2024-05" db="EMBL/GenBank/DDBJ databases">
        <title>Culex pipiens pipiens assembly and annotation.</title>
        <authorList>
            <person name="Alout H."/>
            <person name="Durand T."/>
        </authorList>
    </citation>
    <scope>NUCLEOTIDE SEQUENCE [LARGE SCALE GENOMIC DNA]</scope>
    <source>
        <strain evidence="8">HA-2024</strain>
        <tissue evidence="8">Whole body</tissue>
    </source>
</reference>
<evidence type="ECO:0000256" key="4">
    <source>
        <dbReference type="ARBA" id="ARBA00023125"/>
    </source>
</evidence>
<dbReference type="AlphaFoldDB" id="A0ABD1CCB7"/>
<dbReference type="SMART" id="SM00980">
    <property type="entry name" value="THAP"/>
    <property type="match status" value="1"/>
</dbReference>
<dbReference type="InterPro" id="IPR006612">
    <property type="entry name" value="THAP_Znf"/>
</dbReference>
<proteinExistence type="predicted"/>
<feature type="region of interest" description="Disordered" evidence="6">
    <location>
        <begin position="86"/>
        <end position="118"/>
    </location>
</feature>
<keyword evidence="4 5" id="KW-0238">DNA-binding</keyword>
<keyword evidence="2 5" id="KW-0863">Zinc-finger</keyword>
<dbReference type="SUPFAM" id="SSF57716">
    <property type="entry name" value="Glucocorticoid receptor-like (DNA-binding domain)"/>
    <property type="match status" value="1"/>
</dbReference>
<evidence type="ECO:0000256" key="6">
    <source>
        <dbReference type="SAM" id="MobiDB-lite"/>
    </source>
</evidence>
<dbReference type="EMBL" id="JBEHCU010011227">
    <property type="protein sequence ID" value="KAL1377032.1"/>
    <property type="molecule type" value="Genomic_DNA"/>
</dbReference>
<dbReference type="Pfam" id="PF05485">
    <property type="entry name" value="THAP"/>
    <property type="match status" value="1"/>
</dbReference>
<evidence type="ECO:0000313" key="11">
    <source>
        <dbReference type="Proteomes" id="UP001562425"/>
    </source>
</evidence>
<evidence type="ECO:0000256" key="1">
    <source>
        <dbReference type="ARBA" id="ARBA00022723"/>
    </source>
</evidence>
<gene>
    <name evidence="10" type="ORF">pipiens_008820</name>
    <name evidence="9" type="ORF">pipiens_016532</name>
    <name evidence="8" type="ORF">pipiens_018326</name>
</gene>